<evidence type="ECO:0000256" key="9">
    <source>
        <dbReference type="SAM" id="Phobius"/>
    </source>
</evidence>
<dbReference type="SUPFAM" id="SSF81321">
    <property type="entry name" value="Family A G protein-coupled receptor-like"/>
    <property type="match status" value="1"/>
</dbReference>
<dbReference type="GeneID" id="116295959"/>
<evidence type="ECO:0000313" key="11">
    <source>
        <dbReference type="Proteomes" id="UP000515163"/>
    </source>
</evidence>
<feature type="transmembrane region" description="Helical" evidence="9">
    <location>
        <begin position="147"/>
        <end position="169"/>
    </location>
</feature>
<dbReference type="InterPro" id="IPR017452">
    <property type="entry name" value="GPCR_Rhodpsn_7TM"/>
</dbReference>
<keyword evidence="5" id="KW-0297">G-protein coupled receptor</keyword>
<keyword evidence="2" id="KW-1003">Cell membrane</keyword>
<gene>
    <name evidence="12" type="primary">LOC116295959</name>
</gene>
<dbReference type="CDD" id="cd14967">
    <property type="entry name" value="7tmA_amine_R-like"/>
    <property type="match status" value="1"/>
</dbReference>
<evidence type="ECO:0000259" key="10">
    <source>
        <dbReference type="PROSITE" id="PS50262"/>
    </source>
</evidence>
<evidence type="ECO:0000256" key="5">
    <source>
        <dbReference type="ARBA" id="ARBA00023040"/>
    </source>
</evidence>
<name>A0A6P8I4C5_ACTTE</name>
<dbReference type="Pfam" id="PF00001">
    <property type="entry name" value="7tm_1"/>
    <property type="match status" value="1"/>
</dbReference>
<evidence type="ECO:0000256" key="8">
    <source>
        <dbReference type="ARBA" id="ARBA00023224"/>
    </source>
</evidence>
<feature type="transmembrane region" description="Helical" evidence="9">
    <location>
        <begin position="64"/>
        <end position="85"/>
    </location>
</feature>
<dbReference type="Proteomes" id="UP000515163">
    <property type="component" value="Unplaced"/>
</dbReference>
<dbReference type="PANTHER" id="PTHR22752">
    <property type="entry name" value="G PROTEIN-COUPLED RECEPTOR"/>
    <property type="match status" value="1"/>
</dbReference>
<proteinExistence type="predicted"/>
<keyword evidence="4 9" id="KW-1133">Transmembrane helix</keyword>
<organism evidence="11 12">
    <name type="scientific">Actinia tenebrosa</name>
    <name type="common">Australian red waratah sea anemone</name>
    <dbReference type="NCBI Taxonomy" id="6105"/>
    <lineage>
        <taxon>Eukaryota</taxon>
        <taxon>Metazoa</taxon>
        <taxon>Cnidaria</taxon>
        <taxon>Anthozoa</taxon>
        <taxon>Hexacorallia</taxon>
        <taxon>Actiniaria</taxon>
        <taxon>Actiniidae</taxon>
        <taxon>Actinia</taxon>
    </lineage>
</organism>
<dbReference type="PROSITE" id="PS50262">
    <property type="entry name" value="G_PROTEIN_RECEP_F1_2"/>
    <property type="match status" value="1"/>
</dbReference>
<feature type="transmembrane region" description="Helical" evidence="9">
    <location>
        <begin position="189"/>
        <end position="212"/>
    </location>
</feature>
<dbReference type="OrthoDB" id="5951059at2759"/>
<protein>
    <submittedName>
        <fullName evidence="12">Octopamine receptor beta-2R-like</fullName>
    </submittedName>
</protein>
<dbReference type="GO" id="GO:0004930">
    <property type="term" value="F:G protein-coupled receptor activity"/>
    <property type="evidence" value="ECO:0007669"/>
    <property type="project" value="UniProtKB-KW"/>
</dbReference>
<evidence type="ECO:0000256" key="1">
    <source>
        <dbReference type="ARBA" id="ARBA00004651"/>
    </source>
</evidence>
<keyword evidence="6 9" id="KW-0472">Membrane</keyword>
<keyword evidence="11" id="KW-1185">Reference proteome</keyword>
<comment type="subcellular location">
    <subcellularLocation>
        <location evidence="1">Cell membrane</location>
        <topology evidence="1">Multi-pass membrane protein</topology>
    </subcellularLocation>
</comment>
<evidence type="ECO:0000256" key="4">
    <source>
        <dbReference type="ARBA" id="ARBA00022989"/>
    </source>
</evidence>
<dbReference type="PRINTS" id="PR00237">
    <property type="entry name" value="GPCRRHODOPSN"/>
</dbReference>
<dbReference type="InterPro" id="IPR000276">
    <property type="entry name" value="GPCR_Rhodpsn"/>
</dbReference>
<dbReference type="RefSeq" id="XP_031559777.1">
    <property type="nucleotide sequence ID" value="XM_031703917.1"/>
</dbReference>
<feature type="transmembrane region" description="Helical" evidence="9">
    <location>
        <begin position="29"/>
        <end position="57"/>
    </location>
</feature>
<evidence type="ECO:0000256" key="3">
    <source>
        <dbReference type="ARBA" id="ARBA00022692"/>
    </source>
</evidence>
<evidence type="ECO:0000313" key="12">
    <source>
        <dbReference type="RefSeq" id="XP_031559777.1"/>
    </source>
</evidence>
<keyword evidence="7" id="KW-0675">Receptor</keyword>
<reference evidence="12" key="1">
    <citation type="submission" date="2025-08" db="UniProtKB">
        <authorList>
            <consortium name="RefSeq"/>
        </authorList>
    </citation>
    <scope>IDENTIFICATION</scope>
    <source>
        <tissue evidence="12">Tentacle</tissue>
    </source>
</reference>
<feature type="transmembrane region" description="Helical" evidence="9">
    <location>
        <begin position="260"/>
        <end position="286"/>
    </location>
</feature>
<sequence>MASRHASSANMSKISSTNISESSLYSKELVIILSIYEIIIIIFCLIGYALIIFAMVFNSKLRSICNFFILSMGLADGLIATIIIPVSQGVMLQTLHYHSVGACEFVSNLNLITVIAVALNLCACSLERFFVIAFPFRHQEFLTRKRALSIIVAIWFYALIVGLLPQFGWSGGKTLIIRGQCVRPLDKNYLIFNTVLHFCLPAVLMIITNGLVYRIASNQAKRIYRIRASANQASFRYQSNPREQSSIEVFRINYRAAKRISIIVGAYLICWVPQMATLLLSIKIGFSSIPTIVFFITIPLQYTSSAVNPCIFCLLNKEIRKTLIRELKARFPIWVPHSNERPNASETALREDSRGFSVSPRLFAQVTIEHSESACYQQQNS</sequence>
<feature type="transmembrane region" description="Helical" evidence="9">
    <location>
        <begin position="105"/>
        <end position="126"/>
    </location>
</feature>
<feature type="transmembrane region" description="Helical" evidence="9">
    <location>
        <begin position="292"/>
        <end position="315"/>
    </location>
</feature>
<keyword evidence="8" id="KW-0807">Transducer</keyword>
<evidence type="ECO:0000256" key="6">
    <source>
        <dbReference type="ARBA" id="ARBA00023136"/>
    </source>
</evidence>
<dbReference type="GO" id="GO:0005886">
    <property type="term" value="C:plasma membrane"/>
    <property type="evidence" value="ECO:0007669"/>
    <property type="project" value="UniProtKB-SubCell"/>
</dbReference>
<dbReference type="SMART" id="SM01381">
    <property type="entry name" value="7TM_GPCR_Srsx"/>
    <property type="match status" value="1"/>
</dbReference>
<dbReference type="Gene3D" id="1.20.1070.10">
    <property type="entry name" value="Rhodopsin 7-helix transmembrane proteins"/>
    <property type="match status" value="1"/>
</dbReference>
<dbReference type="InParanoid" id="A0A6P8I4C5"/>
<dbReference type="KEGG" id="aten:116295959"/>
<feature type="domain" description="G-protein coupled receptors family 1 profile" evidence="10">
    <location>
        <begin position="47"/>
        <end position="312"/>
    </location>
</feature>
<accession>A0A6P8I4C5</accession>
<evidence type="ECO:0000256" key="2">
    <source>
        <dbReference type="ARBA" id="ARBA00022475"/>
    </source>
</evidence>
<evidence type="ECO:0000256" key="7">
    <source>
        <dbReference type="ARBA" id="ARBA00023170"/>
    </source>
</evidence>
<dbReference type="AlphaFoldDB" id="A0A6P8I4C5"/>
<keyword evidence="3 9" id="KW-0812">Transmembrane</keyword>